<dbReference type="SUPFAM" id="SSF53098">
    <property type="entry name" value="Ribonuclease H-like"/>
    <property type="match status" value="1"/>
</dbReference>
<accession>A0AAW2LM95</accession>
<dbReference type="PANTHER" id="PTHR48475:SF2">
    <property type="entry name" value="RIBONUCLEASE H"/>
    <property type="match status" value="1"/>
</dbReference>
<reference evidence="1" key="1">
    <citation type="submission" date="2020-06" db="EMBL/GenBank/DDBJ databases">
        <authorList>
            <person name="Li T."/>
            <person name="Hu X."/>
            <person name="Zhang T."/>
            <person name="Song X."/>
            <person name="Zhang H."/>
            <person name="Dai N."/>
            <person name="Sheng W."/>
            <person name="Hou X."/>
            <person name="Wei L."/>
        </authorList>
    </citation>
    <scope>NUCLEOTIDE SEQUENCE</scope>
    <source>
        <strain evidence="1">G02</strain>
        <tissue evidence="1">Leaf</tissue>
    </source>
</reference>
<dbReference type="GO" id="GO:0003676">
    <property type="term" value="F:nucleic acid binding"/>
    <property type="evidence" value="ECO:0007669"/>
    <property type="project" value="InterPro"/>
</dbReference>
<name>A0AAW2LM95_SESRA</name>
<gene>
    <name evidence="1" type="ORF">Sradi_5282100</name>
</gene>
<reference evidence="1" key="2">
    <citation type="journal article" date="2024" name="Plant">
        <title>Genomic evolution and insights into agronomic trait innovations of Sesamum species.</title>
        <authorList>
            <person name="Miao H."/>
            <person name="Wang L."/>
            <person name="Qu L."/>
            <person name="Liu H."/>
            <person name="Sun Y."/>
            <person name="Le M."/>
            <person name="Wang Q."/>
            <person name="Wei S."/>
            <person name="Zheng Y."/>
            <person name="Lin W."/>
            <person name="Duan Y."/>
            <person name="Cao H."/>
            <person name="Xiong S."/>
            <person name="Wang X."/>
            <person name="Wei L."/>
            <person name="Li C."/>
            <person name="Ma Q."/>
            <person name="Ju M."/>
            <person name="Zhao R."/>
            <person name="Li G."/>
            <person name="Mu C."/>
            <person name="Tian Q."/>
            <person name="Mei H."/>
            <person name="Zhang T."/>
            <person name="Gao T."/>
            <person name="Zhang H."/>
        </authorList>
    </citation>
    <scope>NUCLEOTIDE SEQUENCE</scope>
    <source>
        <strain evidence="1">G02</strain>
    </source>
</reference>
<dbReference type="InterPro" id="IPR036397">
    <property type="entry name" value="RNaseH_sf"/>
</dbReference>
<dbReference type="Gene3D" id="3.30.420.10">
    <property type="entry name" value="Ribonuclease H-like superfamily/Ribonuclease H"/>
    <property type="match status" value="1"/>
</dbReference>
<proteinExistence type="predicted"/>
<evidence type="ECO:0008006" key="2">
    <source>
        <dbReference type="Google" id="ProtNLM"/>
    </source>
</evidence>
<comment type="caution">
    <text evidence="1">The sequence shown here is derived from an EMBL/GenBank/DDBJ whole genome shotgun (WGS) entry which is preliminary data.</text>
</comment>
<dbReference type="PANTHER" id="PTHR48475">
    <property type="entry name" value="RIBONUCLEASE H"/>
    <property type="match status" value="1"/>
</dbReference>
<dbReference type="AlphaFoldDB" id="A0AAW2LM95"/>
<dbReference type="InterPro" id="IPR012337">
    <property type="entry name" value="RNaseH-like_sf"/>
</dbReference>
<organism evidence="1">
    <name type="scientific">Sesamum radiatum</name>
    <name type="common">Black benniseed</name>
    <dbReference type="NCBI Taxonomy" id="300843"/>
    <lineage>
        <taxon>Eukaryota</taxon>
        <taxon>Viridiplantae</taxon>
        <taxon>Streptophyta</taxon>
        <taxon>Embryophyta</taxon>
        <taxon>Tracheophyta</taxon>
        <taxon>Spermatophyta</taxon>
        <taxon>Magnoliopsida</taxon>
        <taxon>eudicotyledons</taxon>
        <taxon>Gunneridae</taxon>
        <taxon>Pentapetalae</taxon>
        <taxon>asterids</taxon>
        <taxon>lamiids</taxon>
        <taxon>Lamiales</taxon>
        <taxon>Pedaliaceae</taxon>
        <taxon>Sesamum</taxon>
    </lineage>
</organism>
<evidence type="ECO:0000313" key="1">
    <source>
        <dbReference type="EMBL" id="KAL0320206.1"/>
    </source>
</evidence>
<sequence length="125" mass="13845">MYDISYQPRTAIKAQALAKFINEATLFDEDEGNWLLNADGSSTLASSRTEVVLTSPKGDEVEYALRSDFKASNNKDKYEAPIAGIRIALDVGARNLVAYSNFQLVTYQVEGVLSARCLFLNGEWI</sequence>
<protein>
    <recommendedName>
        <fullName evidence="2">RNase H type-1 domain-containing protein</fullName>
    </recommendedName>
</protein>
<dbReference type="EMBL" id="JACGWJ010000024">
    <property type="protein sequence ID" value="KAL0320206.1"/>
    <property type="molecule type" value="Genomic_DNA"/>
</dbReference>